<dbReference type="STRING" id="1230905.A0A1G4IW47"/>
<feature type="region of interest" description="Disordered" evidence="1">
    <location>
        <begin position="1"/>
        <end position="245"/>
    </location>
</feature>
<feature type="region of interest" description="Disordered" evidence="1">
    <location>
        <begin position="461"/>
        <end position="486"/>
    </location>
</feature>
<dbReference type="OrthoDB" id="4047468at2759"/>
<dbReference type="PANTHER" id="PTHR28057:SF1">
    <property type="entry name" value="PROTEIN IFH1-RELATED"/>
    <property type="match status" value="1"/>
</dbReference>
<dbReference type="InterPro" id="IPR018837">
    <property type="entry name" value="TF_CRF1/IFH1"/>
</dbReference>
<dbReference type="GO" id="GO:0060962">
    <property type="term" value="P:regulation of ribosomal protein gene transcription by RNA polymerase II"/>
    <property type="evidence" value="ECO:0007669"/>
    <property type="project" value="InterPro"/>
</dbReference>
<evidence type="ECO:0000313" key="3">
    <source>
        <dbReference type="Proteomes" id="UP000191024"/>
    </source>
</evidence>
<dbReference type="Pfam" id="PF10380">
    <property type="entry name" value="CRF1"/>
    <property type="match status" value="1"/>
</dbReference>
<evidence type="ECO:0000256" key="1">
    <source>
        <dbReference type="SAM" id="MobiDB-lite"/>
    </source>
</evidence>
<feature type="compositionally biased region" description="Low complexity" evidence="1">
    <location>
        <begin position="50"/>
        <end position="65"/>
    </location>
</feature>
<feature type="compositionally biased region" description="Low complexity" evidence="1">
    <location>
        <begin position="103"/>
        <end position="117"/>
    </location>
</feature>
<proteinExistence type="predicted"/>
<feature type="region of interest" description="Disordered" evidence="1">
    <location>
        <begin position="277"/>
        <end position="304"/>
    </location>
</feature>
<feature type="compositionally biased region" description="Acidic residues" evidence="1">
    <location>
        <begin position="511"/>
        <end position="524"/>
    </location>
</feature>
<protein>
    <submittedName>
        <fullName evidence="2">LAMI_0B05600g1_1</fullName>
    </submittedName>
</protein>
<dbReference type="EMBL" id="LT598464">
    <property type="protein sequence ID" value="SCU81300.1"/>
    <property type="molecule type" value="Genomic_DNA"/>
</dbReference>
<name>A0A1G4IW47_9SACH</name>
<feature type="compositionally biased region" description="Basic residues" evidence="1">
    <location>
        <begin position="16"/>
        <end position="25"/>
    </location>
</feature>
<dbReference type="GO" id="GO:0003712">
    <property type="term" value="F:transcription coregulator activity"/>
    <property type="evidence" value="ECO:0007669"/>
    <property type="project" value="InterPro"/>
</dbReference>
<feature type="region of interest" description="Disordered" evidence="1">
    <location>
        <begin position="500"/>
        <end position="524"/>
    </location>
</feature>
<dbReference type="Proteomes" id="UP000191024">
    <property type="component" value="Chromosome B"/>
</dbReference>
<dbReference type="PANTHER" id="PTHR28057">
    <property type="entry name" value="PROTEIN IFH1-RELATED"/>
    <property type="match status" value="1"/>
</dbReference>
<feature type="compositionally biased region" description="Basic and acidic residues" evidence="1">
    <location>
        <begin position="172"/>
        <end position="185"/>
    </location>
</feature>
<evidence type="ECO:0000313" key="2">
    <source>
        <dbReference type="EMBL" id="SCU81300.1"/>
    </source>
</evidence>
<feature type="region of interest" description="Disordered" evidence="1">
    <location>
        <begin position="316"/>
        <end position="367"/>
    </location>
</feature>
<feature type="region of interest" description="Disordered" evidence="1">
    <location>
        <begin position="583"/>
        <end position="604"/>
    </location>
</feature>
<organism evidence="2 3">
    <name type="scientific">Lachancea mirantina</name>
    <dbReference type="NCBI Taxonomy" id="1230905"/>
    <lineage>
        <taxon>Eukaryota</taxon>
        <taxon>Fungi</taxon>
        <taxon>Dikarya</taxon>
        <taxon>Ascomycota</taxon>
        <taxon>Saccharomycotina</taxon>
        <taxon>Saccharomycetes</taxon>
        <taxon>Saccharomycetales</taxon>
        <taxon>Saccharomycetaceae</taxon>
        <taxon>Lachancea</taxon>
    </lineage>
</organism>
<feature type="region of interest" description="Disordered" evidence="1">
    <location>
        <begin position="428"/>
        <end position="447"/>
    </location>
</feature>
<sequence>MGEKSPRKTTTATGKRPSHVQKLKTRTVGGKSAPILSRSGSRAQRPRRFSLIYSSDSSLSAVSDLENSRKVSFKNPSLGKKAKRGVNNELGKRSRLIPEEAVGSESSDVFSSDSDGVADGKDGGDDDDDDGSDGYSSSSSSDDDVDFVKLSAERKKKAMQAMSALKRGKMPKKGEVIANAKEKRSQPSSGDDDADADALSFSFKNDDGIKFSGNTREEDSDSEDLGEEVNDGSSQATKSIGAKKSYPLDQLNVPQISESEDSDYEIDRDLYLKSIQSDHGDTTGLENGFDTGDDDRPMLDEEEQNIVMELENDDSLSFNGSIHEEGEDPVENGNASDHTGEEVMQSTVRRVDDKAEDDEDEIMSDFDAPFYEDPKFANLYYCAGSDQPLSLSTSLPLILNDEKRKKFDKKQNKRREWEELRRRRKQLRELARNKQKSKSTPDPDADDYLFGVFFHSDSEHEKKTALESPLRRLSSAAVSDDEYSSEDDYEDILLDIAHMPTDDESLNGIEDSLDFDGEDDDDDDVSVSNVFIDIDDLDPDAFYFQYETSEDSIDEDEHTKDYKLSKTETQGPNNKENQETIAYVDNESTDEDETLPPPNTRNRKIGSKAKEVVSANVVGLKPPKLGTWHTDDKPFSIIDGLSTKSLYPLIDEQRLFEQQQAQLQQQLSAGELSGTGEKEELTLNELLNMSELEDEEGNGVACGNAQAISGWYEKPKVPLSAFRNKGIDAMQEEEFMLPNLSARKFPIGYVGSERTRRKIDRMKELQKRNEEKRKVKRKKKLFKLKRERARLDKERSLLSDGVDDVSQDQVSKRDDEQHHHILPAEVGEGITELDSHDGIVLPRKGSIKGLDLNDINNILASGDTDWLPQDSSVEFLAHGDADILASLAAPVSVGSGGDGGGTKQLTGGAVWRRRQSIFEAAAENLRFTKGGLFSETALADLEHIIGSSSGPALEINEMLQ</sequence>
<keyword evidence="3" id="KW-1185">Reference proteome</keyword>
<gene>
    <name evidence="2" type="ORF">LAMI_0B05600G</name>
</gene>
<accession>A0A1G4IW47</accession>
<dbReference type="AlphaFoldDB" id="A0A1G4IW47"/>
<reference evidence="2 3" key="1">
    <citation type="submission" date="2016-03" db="EMBL/GenBank/DDBJ databases">
        <authorList>
            <person name="Devillers H."/>
        </authorList>
    </citation>
    <scope>NUCLEOTIDE SEQUENCE [LARGE SCALE GENOMIC DNA]</scope>
    <source>
        <strain evidence="2">CBS 11717</strain>
    </source>
</reference>
<feature type="compositionally biased region" description="Acidic residues" evidence="1">
    <location>
        <begin position="354"/>
        <end position="364"/>
    </location>
</feature>
<feature type="compositionally biased region" description="Acidic residues" evidence="1">
    <location>
        <begin position="218"/>
        <end position="230"/>
    </location>
</feature>